<keyword evidence="2" id="KW-1185">Reference proteome</keyword>
<dbReference type="Proteomes" id="UP000194236">
    <property type="component" value="Unassembled WGS sequence"/>
</dbReference>
<dbReference type="AlphaFoldDB" id="A0A1Y3B5G7"/>
<organism evidence="1 2">
    <name type="scientific">Euroglyphus maynei</name>
    <name type="common">Mayne's house dust mite</name>
    <dbReference type="NCBI Taxonomy" id="6958"/>
    <lineage>
        <taxon>Eukaryota</taxon>
        <taxon>Metazoa</taxon>
        <taxon>Ecdysozoa</taxon>
        <taxon>Arthropoda</taxon>
        <taxon>Chelicerata</taxon>
        <taxon>Arachnida</taxon>
        <taxon>Acari</taxon>
        <taxon>Acariformes</taxon>
        <taxon>Sarcoptiformes</taxon>
        <taxon>Astigmata</taxon>
        <taxon>Psoroptidia</taxon>
        <taxon>Analgoidea</taxon>
        <taxon>Pyroglyphidae</taxon>
        <taxon>Pyroglyphinae</taxon>
        <taxon>Euroglyphus</taxon>
    </lineage>
</organism>
<proteinExistence type="predicted"/>
<evidence type="ECO:0000313" key="2">
    <source>
        <dbReference type="Proteomes" id="UP000194236"/>
    </source>
</evidence>
<dbReference type="EMBL" id="MUJZ01039154">
    <property type="protein sequence ID" value="OTF76080.1"/>
    <property type="molecule type" value="Genomic_DNA"/>
</dbReference>
<name>A0A1Y3B5G7_EURMA</name>
<protein>
    <submittedName>
        <fullName evidence="1">Uncharacterized protein</fullName>
    </submittedName>
</protein>
<evidence type="ECO:0000313" key="1">
    <source>
        <dbReference type="EMBL" id="OTF76080.1"/>
    </source>
</evidence>
<gene>
    <name evidence="1" type="ORF">BLA29_007261</name>
</gene>
<reference evidence="1 2" key="1">
    <citation type="submission" date="2017-03" db="EMBL/GenBank/DDBJ databases">
        <title>Genome Survey of Euroglyphus maynei.</title>
        <authorList>
            <person name="Arlian L.G."/>
            <person name="Morgan M.S."/>
            <person name="Rider S.D."/>
        </authorList>
    </citation>
    <scope>NUCLEOTIDE SEQUENCE [LARGE SCALE GENOMIC DNA]</scope>
    <source>
        <strain evidence="1">Arlian Lab</strain>
        <tissue evidence="1">Whole body</tissue>
    </source>
</reference>
<comment type="caution">
    <text evidence="1">The sequence shown here is derived from an EMBL/GenBank/DDBJ whole genome shotgun (WGS) entry which is preliminary data.</text>
</comment>
<accession>A0A1Y3B5G7</accession>
<sequence length="71" mass="7527">MIPKKHNDKSQIDASALLATALTTATNKCSDVRDDQSDSIIKNTARQIESTNGGNGRSTITPAAMVVLIVE</sequence>